<dbReference type="InterPro" id="IPR003814">
    <property type="entry name" value="FmdEsu_dom"/>
</dbReference>
<accession>A0A3B8N2R3</accession>
<organism evidence="4 5">
    <name type="scientific">Thermodesulfobacterium commune</name>
    <dbReference type="NCBI Taxonomy" id="1741"/>
    <lineage>
        <taxon>Bacteria</taxon>
        <taxon>Pseudomonadati</taxon>
        <taxon>Thermodesulfobacteriota</taxon>
        <taxon>Thermodesulfobacteria</taxon>
        <taxon>Thermodesulfobacteriales</taxon>
        <taxon>Thermodesulfobacteriaceae</taxon>
        <taxon>Thermodesulfobacterium</taxon>
    </lineage>
</organism>
<keyword evidence="2" id="KW-0342">GTP-binding</keyword>
<dbReference type="SUPFAM" id="SSF143555">
    <property type="entry name" value="FwdE-like"/>
    <property type="match status" value="1"/>
</dbReference>
<evidence type="ECO:0000259" key="3">
    <source>
        <dbReference type="Pfam" id="PF02663"/>
    </source>
</evidence>
<evidence type="ECO:0000256" key="1">
    <source>
        <dbReference type="ARBA" id="ARBA00022741"/>
    </source>
</evidence>
<comment type="caution">
    <text evidence="4">The sequence shown here is derived from an EMBL/GenBank/DDBJ whole genome shotgun (WGS) entry which is preliminary data.</text>
</comment>
<dbReference type="PANTHER" id="PTHR39418">
    <property type="entry name" value="DEHYDROGENASE-RELATED"/>
    <property type="match status" value="1"/>
</dbReference>
<feature type="domain" description="Formylmethanofuran dehydrogenase subunit E" evidence="3">
    <location>
        <begin position="13"/>
        <end position="148"/>
    </location>
</feature>
<sequence>MMERELLEKMFEFHGHKCWASALGLRAGLIALRELGSPRSGAKTFYTILETGYNHGAGCFGDGVQYATGCTTGKGNLLRNPRGKLAFTLIDPQKRKQIRISFNPKIREQIAKPNFMKKRSQGIPPTEIPEEDVWEVVNLVHNAPEEEVLFIGKVEDSNFEPPFEVMGMEVCEICGEMVSLPYIRLLGTNKACSTGNKKVCIDCSGYEEGFEKRKV</sequence>
<dbReference type="GO" id="GO:0005525">
    <property type="term" value="F:GTP binding"/>
    <property type="evidence" value="ECO:0007669"/>
    <property type="project" value="UniProtKB-KW"/>
</dbReference>
<dbReference type="InterPro" id="IPR053194">
    <property type="entry name" value="tRNA_methyltr_O"/>
</dbReference>
<dbReference type="Gene3D" id="3.30.1330.20">
    <property type="entry name" value="Tubulin/FtsZ, C-terminal domain"/>
    <property type="match status" value="1"/>
</dbReference>
<dbReference type="Proteomes" id="UP000257240">
    <property type="component" value="Unassembled WGS sequence"/>
</dbReference>
<dbReference type="Gene3D" id="1.10.3320.10">
    <property type="entry name" value="pa2218 like domain"/>
    <property type="match status" value="1"/>
</dbReference>
<dbReference type="InterPro" id="IPR037103">
    <property type="entry name" value="Tubulin/FtsZ-like_C"/>
</dbReference>
<proteinExistence type="predicted"/>
<gene>
    <name evidence="4" type="ORF">DCE01_01500</name>
</gene>
<evidence type="ECO:0000313" key="4">
    <source>
        <dbReference type="EMBL" id="HAA83459.1"/>
    </source>
</evidence>
<evidence type="ECO:0000256" key="2">
    <source>
        <dbReference type="ARBA" id="ARBA00023134"/>
    </source>
</evidence>
<dbReference type="PANTHER" id="PTHR39418:SF1">
    <property type="entry name" value="DEHYDROGENASE"/>
    <property type="match status" value="1"/>
</dbReference>
<keyword evidence="1" id="KW-0547">Nucleotide-binding</keyword>
<dbReference type="AlphaFoldDB" id="A0A3B8N2R3"/>
<name>A0A3B8N2R3_9BACT</name>
<dbReference type="InterPro" id="IPR023288">
    <property type="entry name" value="Pa2218-like_dom_sf"/>
</dbReference>
<dbReference type="Pfam" id="PF02663">
    <property type="entry name" value="FmdE"/>
    <property type="match status" value="1"/>
</dbReference>
<protein>
    <recommendedName>
        <fullName evidence="3">Formylmethanofuran dehydrogenase subunit E domain-containing protein</fullName>
    </recommendedName>
</protein>
<evidence type="ECO:0000313" key="5">
    <source>
        <dbReference type="Proteomes" id="UP000257240"/>
    </source>
</evidence>
<reference evidence="4 5" key="1">
    <citation type="journal article" date="2018" name="Nat. Biotechnol.">
        <title>A standardized bacterial taxonomy based on genome phylogeny substantially revises the tree of life.</title>
        <authorList>
            <person name="Parks D.H."/>
            <person name="Chuvochina M."/>
            <person name="Waite D.W."/>
            <person name="Rinke C."/>
            <person name="Skarshewski A."/>
            <person name="Chaumeil P.A."/>
            <person name="Hugenholtz P."/>
        </authorList>
    </citation>
    <scope>NUCLEOTIDE SEQUENCE [LARGE SCALE GENOMIC DNA]</scope>
    <source>
        <strain evidence="4">UBA12529</strain>
    </source>
</reference>
<dbReference type="EMBL" id="DLVE01000019">
    <property type="protein sequence ID" value="HAA83459.1"/>
    <property type="molecule type" value="Genomic_DNA"/>
</dbReference>